<evidence type="ECO:0000313" key="2">
    <source>
        <dbReference type="EMBL" id="QRJ62787.1"/>
    </source>
</evidence>
<feature type="transmembrane region" description="Helical" evidence="1">
    <location>
        <begin position="107"/>
        <end position="130"/>
    </location>
</feature>
<keyword evidence="1" id="KW-1133">Transmembrane helix</keyword>
<dbReference type="Pfam" id="PF11026">
    <property type="entry name" value="DUF2721"/>
    <property type="match status" value="1"/>
</dbReference>
<name>A0A974PWJ0_9RHOO</name>
<protein>
    <submittedName>
        <fullName evidence="2">DUF2721 domain-containing protein</fullName>
    </submittedName>
</protein>
<dbReference type="Proteomes" id="UP000663444">
    <property type="component" value="Chromosome"/>
</dbReference>
<sequence>MAVGDLSDIAHVIQLAVAPVFLLTAIATLINAMNGRLGRIVDRRRVVAEQLRHPGRDDCAEAEAEMAMLGRRSRLVYLSILFAVLSALLVCLVVAGAFVGAMVAVKLAHAVAGLFVAAMLAMIVSLSVFLREIYLAVTSGTHYRR</sequence>
<dbReference type="KEGG" id="ares:IWH25_13540"/>
<organism evidence="2 3">
    <name type="scientific">Azospira restricta</name>
    <dbReference type="NCBI Taxonomy" id="404405"/>
    <lineage>
        <taxon>Bacteria</taxon>
        <taxon>Pseudomonadati</taxon>
        <taxon>Pseudomonadota</taxon>
        <taxon>Betaproteobacteria</taxon>
        <taxon>Rhodocyclales</taxon>
        <taxon>Rhodocyclaceae</taxon>
        <taxon>Azospira</taxon>
    </lineage>
</organism>
<dbReference type="AlphaFoldDB" id="A0A974PWJ0"/>
<keyword evidence="3" id="KW-1185">Reference proteome</keyword>
<feature type="transmembrane region" description="Helical" evidence="1">
    <location>
        <begin position="75"/>
        <end position="101"/>
    </location>
</feature>
<proteinExistence type="predicted"/>
<dbReference type="InterPro" id="IPR021279">
    <property type="entry name" value="DUF2721"/>
</dbReference>
<evidence type="ECO:0000313" key="3">
    <source>
        <dbReference type="Proteomes" id="UP000663444"/>
    </source>
</evidence>
<dbReference type="RefSeq" id="WP_203386318.1">
    <property type="nucleotide sequence ID" value="NZ_CP064781.1"/>
</dbReference>
<keyword evidence="1" id="KW-0812">Transmembrane</keyword>
<evidence type="ECO:0000256" key="1">
    <source>
        <dbReference type="SAM" id="Phobius"/>
    </source>
</evidence>
<keyword evidence="1" id="KW-0472">Membrane</keyword>
<reference evidence="2" key="1">
    <citation type="submission" date="2020-11" db="EMBL/GenBank/DDBJ databases">
        <title>Azospira restricta DSM 18626 genome sequence.</title>
        <authorList>
            <person name="Moe W.M."/>
        </authorList>
    </citation>
    <scope>NUCLEOTIDE SEQUENCE</scope>
    <source>
        <strain evidence="2">DSM 18626</strain>
    </source>
</reference>
<accession>A0A974PWJ0</accession>
<gene>
    <name evidence="2" type="ORF">IWH25_13540</name>
</gene>
<dbReference type="EMBL" id="CP064781">
    <property type="protein sequence ID" value="QRJ62787.1"/>
    <property type="molecule type" value="Genomic_DNA"/>
</dbReference>
<feature type="transmembrane region" description="Helical" evidence="1">
    <location>
        <begin position="12"/>
        <end position="34"/>
    </location>
</feature>